<keyword evidence="1" id="KW-0812">Transmembrane</keyword>
<dbReference type="OrthoDB" id="3056235at2759"/>
<comment type="caution">
    <text evidence="2">The sequence shown here is derived from an EMBL/GenBank/DDBJ whole genome shotgun (WGS) entry which is preliminary data.</text>
</comment>
<evidence type="ECO:0000256" key="1">
    <source>
        <dbReference type="SAM" id="Phobius"/>
    </source>
</evidence>
<feature type="transmembrane region" description="Helical" evidence="1">
    <location>
        <begin position="44"/>
        <end position="64"/>
    </location>
</feature>
<dbReference type="AlphaFoldDB" id="A0A8H3X4N6"/>
<keyword evidence="1" id="KW-0472">Membrane</keyword>
<protein>
    <submittedName>
        <fullName evidence="2">Glycosyltransferase-like protein LARGE</fullName>
    </submittedName>
</protein>
<accession>A0A8H3X4N6</accession>
<evidence type="ECO:0000313" key="2">
    <source>
        <dbReference type="EMBL" id="KAF0415587.1"/>
    </source>
</evidence>
<keyword evidence="2" id="KW-0808">Transferase</keyword>
<dbReference type="Proteomes" id="UP000439903">
    <property type="component" value="Unassembled WGS sequence"/>
</dbReference>
<reference evidence="2 3" key="1">
    <citation type="journal article" date="2019" name="Environ. Microbiol.">
        <title>At the nexus of three kingdoms: the genome of the mycorrhizal fungus Gigaspora margarita provides insights into plant, endobacterial and fungal interactions.</title>
        <authorList>
            <person name="Venice F."/>
            <person name="Ghignone S."/>
            <person name="Salvioli di Fossalunga A."/>
            <person name="Amselem J."/>
            <person name="Novero M."/>
            <person name="Xianan X."/>
            <person name="Sedzielewska Toro K."/>
            <person name="Morin E."/>
            <person name="Lipzen A."/>
            <person name="Grigoriev I.V."/>
            <person name="Henrissat B."/>
            <person name="Martin F.M."/>
            <person name="Bonfante P."/>
        </authorList>
    </citation>
    <scope>NUCLEOTIDE SEQUENCE [LARGE SCALE GENOMIC DNA]</scope>
    <source>
        <strain evidence="2 3">BEG34</strain>
    </source>
</reference>
<proteinExistence type="predicted"/>
<dbReference type="GO" id="GO:0016740">
    <property type="term" value="F:transferase activity"/>
    <property type="evidence" value="ECO:0007669"/>
    <property type="project" value="UniProtKB-KW"/>
</dbReference>
<sequence>MVFKHKISFNAFSMLKQTHILPISGTLPRPTFKNFAIWLFKTTIWSLAFGYLTFSVLLSSIHLFEHLDHRVNRSRKFILPINRTYEMINEYRFLKLHSESSQLTRDYIFSFYFRSELTPVNDITITTFVIQDSYDDLVRLAEAWQEFVLFLGQDTWPSPMAKDCLKQHMKLLIANDILVLPAFSFTELANDYNFPKTIDELILIHLVQHNKG</sequence>
<evidence type="ECO:0000313" key="3">
    <source>
        <dbReference type="Proteomes" id="UP000439903"/>
    </source>
</evidence>
<organism evidence="2 3">
    <name type="scientific">Gigaspora margarita</name>
    <dbReference type="NCBI Taxonomy" id="4874"/>
    <lineage>
        <taxon>Eukaryota</taxon>
        <taxon>Fungi</taxon>
        <taxon>Fungi incertae sedis</taxon>
        <taxon>Mucoromycota</taxon>
        <taxon>Glomeromycotina</taxon>
        <taxon>Glomeromycetes</taxon>
        <taxon>Diversisporales</taxon>
        <taxon>Gigasporaceae</taxon>
        <taxon>Gigaspora</taxon>
    </lineage>
</organism>
<dbReference type="EMBL" id="WTPW01001772">
    <property type="protein sequence ID" value="KAF0415587.1"/>
    <property type="molecule type" value="Genomic_DNA"/>
</dbReference>
<gene>
    <name evidence="2" type="ORF">F8M41_007619</name>
</gene>
<keyword evidence="1" id="KW-1133">Transmembrane helix</keyword>
<name>A0A8H3X4N6_GIGMA</name>
<keyword evidence="3" id="KW-1185">Reference proteome</keyword>